<organism evidence="2">
    <name type="scientific">Arion vulgaris</name>
    <dbReference type="NCBI Taxonomy" id="1028688"/>
    <lineage>
        <taxon>Eukaryota</taxon>
        <taxon>Metazoa</taxon>
        <taxon>Spiralia</taxon>
        <taxon>Lophotrochozoa</taxon>
        <taxon>Mollusca</taxon>
        <taxon>Gastropoda</taxon>
        <taxon>Heterobranchia</taxon>
        <taxon>Euthyneura</taxon>
        <taxon>Panpulmonata</taxon>
        <taxon>Eupulmonata</taxon>
        <taxon>Stylommatophora</taxon>
        <taxon>Helicina</taxon>
        <taxon>Arionoidea</taxon>
        <taxon>Arionidae</taxon>
        <taxon>Arion</taxon>
    </lineage>
</organism>
<evidence type="ECO:0000313" key="2">
    <source>
        <dbReference type="EMBL" id="CEK70155.1"/>
    </source>
</evidence>
<gene>
    <name evidence="2" type="primary">ORF73055</name>
</gene>
<reference evidence="2" key="1">
    <citation type="submission" date="2014-12" db="EMBL/GenBank/DDBJ databases">
        <title>Insight into the proteome of Arion vulgaris.</title>
        <authorList>
            <person name="Aradska J."/>
            <person name="Bulat T."/>
            <person name="Smidak R."/>
            <person name="Sarate P."/>
            <person name="Gangsoo J."/>
            <person name="Sialana F."/>
            <person name="Bilban M."/>
            <person name="Lubec G."/>
        </authorList>
    </citation>
    <scope>NUCLEOTIDE SEQUENCE</scope>
    <source>
        <tissue evidence="2">Skin</tissue>
    </source>
</reference>
<feature type="compositionally biased region" description="Polar residues" evidence="1">
    <location>
        <begin position="1"/>
        <end position="22"/>
    </location>
</feature>
<accession>A0A0B6ZQY9</accession>
<sequence length="120" mass="13518">PKSILKNSTSFEHGDLPSNTPHLPSHGTHNETIPEFDYKDKLSTKRSVSIVKQQIEDHIFGRTNSAPHKSKKQVTPDNDIQKIELNKETITPKKSVTFHSEVRLHLDDELSTVATLPVNT</sequence>
<dbReference type="EMBL" id="HACG01023290">
    <property type="protein sequence ID" value="CEK70155.1"/>
    <property type="molecule type" value="Transcribed_RNA"/>
</dbReference>
<feature type="region of interest" description="Disordered" evidence="1">
    <location>
        <begin position="1"/>
        <end position="39"/>
    </location>
</feature>
<dbReference type="AlphaFoldDB" id="A0A0B6ZQY9"/>
<evidence type="ECO:0000256" key="1">
    <source>
        <dbReference type="SAM" id="MobiDB-lite"/>
    </source>
</evidence>
<feature type="non-terminal residue" evidence="2">
    <location>
        <position position="1"/>
    </location>
</feature>
<name>A0A0B6ZQY9_9EUPU</name>
<proteinExistence type="predicted"/>
<protein>
    <submittedName>
        <fullName evidence="2">Uncharacterized protein</fullName>
    </submittedName>
</protein>